<dbReference type="EMBL" id="BMAY01000011">
    <property type="protein sequence ID" value="GFZ27457.1"/>
    <property type="molecule type" value="Genomic_DNA"/>
</dbReference>
<dbReference type="GO" id="GO:0009401">
    <property type="term" value="P:phosphoenolpyruvate-dependent sugar phosphotransferase system"/>
    <property type="evidence" value="ECO:0007669"/>
    <property type="project" value="InterPro"/>
</dbReference>
<evidence type="ECO:0000256" key="5">
    <source>
        <dbReference type="ARBA" id="ARBA00022692"/>
    </source>
</evidence>
<evidence type="ECO:0000256" key="2">
    <source>
        <dbReference type="ARBA" id="ARBA00022448"/>
    </source>
</evidence>
<dbReference type="GO" id="GO:0008982">
    <property type="term" value="F:protein-N(PI)-phosphohistidine-sugar phosphotransferase activity"/>
    <property type="evidence" value="ECO:0007669"/>
    <property type="project" value="InterPro"/>
</dbReference>
<keyword evidence="3" id="KW-1003">Cell membrane</keyword>
<dbReference type="Proteomes" id="UP000677218">
    <property type="component" value="Unassembled WGS sequence"/>
</dbReference>
<dbReference type="InterPro" id="IPR003352">
    <property type="entry name" value="PTS_EIIC"/>
</dbReference>
<dbReference type="AlphaFoldDB" id="A0A916QJI1"/>
<dbReference type="GO" id="GO:0005886">
    <property type="term" value="C:plasma membrane"/>
    <property type="evidence" value="ECO:0007669"/>
    <property type="project" value="UniProtKB-SubCell"/>
</dbReference>
<feature type="domain" description="Phosphotransferase system EIIC" evidence="9">
    <location>
        <begin position="10"/>
        <end position="340"/>
    </location>
</feature>
<feature type="transmembrane region" description="Helical" evidence="8">
    <location>
        <begin position="132"/>
        <end position="153"/>
    </location>
</feature>
<comment type="caution">
    <text evidence="10">The sequence shown here is derived from an EMBL/GenBank/DDBJ whole genome shotgun (WGS) entry which is preliminary data.</text>
</comment>
<evidence type="ECO:0000313" key="11">
    <source>
        <dbReference type="Proteomes" id="UP000677218"/>
    </source>
</evidence>
<name>A0A916QJI1_9LACO</name>
<evidence type="ECO:0000256" key="8">
    <source>
        <dbReference type="SAM" id="Phobius"/>
    </source>
</evidence>
<sequence length="344" mass="35622">MKNQLKKVTMATLNGTSLAVVIALIPSALLSQLLKFLPANSVTNEITVMITMVQSALPLIAAFAVGSMLKYGLLESGSMSLAAMVAGGIITQKNGSFIIGGSGVILNILLTVWFAAWCVLLCQKFLGQFKTILEPLLVLLIAGGLGLATMPLMVAVQNFIGQIVKQSTNASPIIMGIILGMIFAVLIVSPISSVGIAMAISLAGIGSGAANAGITACSFTLAWMGASVNPLGTTLAHFLGSPKIQMANMIKQPKLFVPVLVASGVSGAVTTILNLKGTPFSAGFGFSGLIGPLTAYQTSSGSLLLVRVLVGFVIVPVIMAGLCNWLFVKRSHFVDAEDLQLTIN</sequence>
<reference evidence="10" key="1">
    <citation type="submission" date="2020-08" db="EMBL/GenBank/DDBJ databases">
        <title>Taxonomic study for Lactobacillus species isolated from hardwood bark.</title>
        <authorList>
            <person name="Tohno M."/>
            <person name="Tanizawa Y."/>
        </authorList>
    </citation>
    <scope>NUCLEOTIDE SEQUENCE</scope>
    <source>
        <strain evidence="10">B40</strain>
    </source>
</reference>
<comment type="subcellular location">
    <subcellularLocation>
        <location evidence="1">Cell membrane</location>
        <topology evidence="1">Multi-pass membrane protein</topology>
    </subcellularLocation>
</comment>
<feature type="transmembrane region" description="Helical" evidence="8">
    <location>
        <begin position="97"/>
        <end position="120"/>
    </location>
</feature>
<keyword evidence="5 8" id="KW-0812">Transmembrane</keyword>
<keyword evidence="2" id="KW-0813">Transport</keyword>
<keyword evidence="7 8" id="KW-0472">Membrane</keyword>
<protein>
    <submittedName>
        <fullName evidence="10">Membrane protein</fullName>
    </submittedName>
</protein>
<feature type="transmembrane region" description="Helical" evidence="8">
    <location>
        <begin position="12"/>
        <end position="34"/>
    </location>
</feature>
<feature type="transmembrane region" description="Helical" evidence="8">
    <location>
        <begin position="255"/>
        <end position="273"/>
    </location>
</feature>
<keyword evidence="11" id="KW-1185">Reference proteome</keyword>
<evidence type="ECO:0000259" key="9">
    <source>
        <dbReference type="Pfam" id="PF13303"/>
    </source>
</evidence>
<accession>A0A916QJI1</accession>
<evidence type="ECO:0000256" key="6">
    <source>
        <dbReference type="ARBA" id="ARBA00022989"/>
    </source>
</evidence>
<evidence type="ECO:0000256" key="3">
    <source>
        <dbReference type="ARBA" id="ARBA00022475"/>
    </source>
</evidence>
<feature type="transmembrane region" description="Helical" evidence="8">
    <location>
        <begin position="304"/>
        <end position="327"/>
    </location>
</feature>
<feature type="transmembrane region" description="Helical" evidence="8">
    <location>
        <begin position="212"/>
        <end position="235"/>
    </location>
</feature>
<proteinExistence type="predicted"/>
<dbReference type="RefSeq" id="WP_212781145.1">
    <property type="nucleotide sequence ID" value="NZ_BMAY01000011.1"/>
</dbReference>
<evidence type="ECO:0000256" key="4">
    <source>
        <dbReference type="ARBA" id="ARBA00022597"/>
    </source>
</evidence>
<feature type="transmembrane region" description="Helical" evidence="8">
    <location>
        <begin position="46"/>
        <end position="65"/>
    </location>
</feature>
<dbReference type="Pfam" id="PF13303">
    <property type="entry name" value="PTS_EIIC_2"/>
    <property type="match status" value="1"/>
</dbReference>
<evidence type="ECO:0000313" key="10">
    <source>
        <dbReference type="EMBL" id="GFZ27457.1"/>
    </source>
</evidence>
<gene>
    <name evidence="10" type="ORF">LCB40_13370</name>
</gene>
<keyword evidence="4" id="KW-0762">Sugar transport</keyword>
<evidence type="ECO:0000256" key="7">
    <source>
        <dbReference type="ARBA" id="ARBA00023136"/>
    </source>
</evidence>
<evidence type="ECO:0000256" key="1">
    <source>
        <dbReference type="ARBA" id="ARBA00004651"/>
    </source>
</evidence>
<organism evidence="10 11">
    <name type="scientific">Lactobacillus corticis</name>
    <dbReference type="NCBI Taxonomy" id="2201249"/>
    <lineage>
        <taxon>Bacteria</taxon>
        <taxon>Bacillati</taxon>
        <taxon>Bacillota</taxon>
        <taxon>Bacilli</taxon>
        <taxon>Lactobacillales</taxon>
        <taxon>Lactobacillaceae</taxon>
        <taxon>Lactobacillus</taxon>
    </lineage>
</organism>
<feature type="transmembrane region" description="Helical" evidence="8">
    <location>
        <begin position="173"/>
        <end position="200"/>
    </location>
</feature>
<keyword evidence="6 8" id="KW-1133">Transmembrane helix</keyword>